<dbReference type="OrthoDB" id="9795923at2"/>
<evidence type="ECO:0000256" key="1">
    <source>
        <dbReference type="ARBA" id="ARBA00023125"/>
    </source>
</evidence>
<dbReference type="EMBL" id="FZQA01000002">
    <property type="protein sequence ID" value="SNT72383.1"/>
    <property type="molecule type" value="Genomic_DNA"/>
</dbReference>
<dbReference type="AlphaFoldDB" id="A0A239PQR4"/>
<proteinExistence type="predicted"/>
<dbReference type="GO" id="GO:0003700">
    <property type="term" value="F:DNA-binding transcription factor activity"/>
    <property type="evidence" value="ECO:0007669"/>
    <property type="project" value="TreeGrafter"/>
</dbReference>
<dbReference type="Proteomes" id="UP000198346">
    <property type="component" value="Unassembled WGS sequence"/>
</dbReference>
<keyword evidence="1" id="KW-0238">DNA-binding</keyword>
<evidence type="ECO:0000313" key="2">
    <source>
        <dbReference type="EMBL" id="SNT72383.1"/>
    </source>
</evidence>
<evidence type="ECO:0000313" key="3">
    <source>
        <dbReference type="Proteomes" id="UP000198346"/>
    </source>
</evidence>
<dbReference type="Pfam" id="PF02082">
    <property type="entry name" value="Rrf2"/>
    <property type="match status" value="1"/>
</dbReference>
<organism evidence="2 3">
    <name type="scientific">Amphiplicatus metriothermophilus</name>
    <dbReference type="NCBI Taxonomy" id="1519374"/>
    <lineage>
        <taxon>Bacteria</taxon>
        <taxon>Pseudomonadati</taxon>
        <taxon>Pseudomonadota</taxon>
        <taxon>Alphaproteobacteria</taxon>
        <taxon>Parvularculales</taxon>
        <taxon>Parvularculaceae</taxon>
        <taxon>Amphiplicatus</taxon>
    </lineage>
</organism>
<sequence length="147" mass="16292">MRLTLFTDYALRVLMYLGLKRDELATIREVAAHYRISENHLMKVVHQLGKDGFVTTVRGRQGGLALARAPKDINIGDVVRRYEDDLRLVECFDRKTNTCPIAGACALTGVFHDALAAFLKALDRKTLADVLKRSPAIGARLGIAQQA</sequence>
<reference evidence="2 3" key="1">
    <citation type="submission" date="2017-07" db="EMBL/GenBank/DDBJ databases">
        <authorList>
            <person name="Sun Z.S."/>
            <person name="Albrecht U."/>
            <person name="Echele G."/>
            <person name="Lee C.C."/>
        </authorList>
    </citation>
    <scope>NUCLEOTIDE SEQUENCE [LARGE SCALE GENOMIC DNA]</scope>
    <source>
        <strain evidence="2 3">CGMCC 1.12710</strain>
    </source>
</reference>
<gene>
    <name evidence="2" type="ORF">SAMN06297382_1423</name>
</gene>
<dbReference type="GO" id="GO:0003677">
    <property type="term" value="F:DNA binding"/>
    <property type="evidence" value="ECO:0007669"/>
    <property type="project" value="UniProtKB-KW"/>
</dbReference>
<accession>A0A239PQR4</accession>
<dbReference type="PANTHER" id="PTHR33221">
    <property type="entry name" value="WINGED HELIX-TURN-HELIX TRANSCRIPTIONAL REGULATOR, RRF2 FAMILY"/>
    <property type="match status" value="1"/>
</dbReference>
<dbReference type="InterPro" id="IPR036390">
    <property type="entry name" value="WH_DNA-bd_sf"/>
</dbReference>
<dbReference type="SUPFAM" id="SSF46785">
    <property type="entry name" value="Winged helix' DNA-binding domain"/>
    <property type="match status" value="1"/>
</dbReference>
<dbReference type="InterPro" id="IPR036388">
    <property type="entry name" value="WH-like_DNA-bd_sf"/>
</dbReference>
<dbReference type="GO" id="GO:0005829">
    <property type="term" value="C:cytosol"/>
    <property type="evidence" value="ECO:0007669"/>
    <property type="project" value="TreeGrafter"/>
</dbReference>
<dbReference type="PROSITE" id="PS51197">
    <property type="entry name" value="HTH_RRF2_2"/>
    <property type="match status" value="1"/>
</dbReference>
<dbReference type="InterPro" id="IPR000944">
    <property type="entry name" value="Tscrpt_reg_Rrf2"/>
</dbReference>
<name>A0A239PQR4_9PROT</name>
<dbReference type="RefSeq" id="WP_089411877.1">
    <property type="nucleotide sequence ID" value="NZ_FZQA01000002.1"/>
</dbReference>
<dbReference type="NCBIfam" id="TIGR00738">
    <property type="entry name" value="rrf2_super"/>
    <property type="match status" value="1"/>
</dbReference>
<dbReference type="Gene3D" id="1.10.10.10">
    <property type="entry name" value="Winged helix-like DNA-binding domain superfamily/Winged helix DNA-binding domain"/>
    <property type="match status" value="1"/>
</dbReference>
<dbReference type="PANTHER" id="PTHR33221:SF4">
    <property type="entry name" value="HTH-TYPE TRANSCRIPTIONAL REPRESSOR NSRR"/>
    <property type="match status" value="1"/>
</dbReference>
<keyword evidence="3" id="KW-1185">Reference proteome</keyword>
<protein>
    <submittedName>
        <fullName evidence="2">Transcriptional regulator, BadM/Rrf2 family</fullName>
    </submittedName>
</protein>